<keyword evidence="1" id="KW-0732">Signal</keyword>
<dbReference type="Proteomes" id="UP001596501">
    <property type="component" value="Unassembled WGS sequence"/>
</dbReference>
<protein>
    <submittedName>
        <fullName evidence="2">Metal ABC transporter substrate-binding protein</fullName>
    </submittedName>
</protein>
<proteinExistence type="predicted"/>
<dbReference type="PANTHER" id="PTHR42953">
    <property type="entry name" value="HIGH-AFFINITY ZINC UPTAKE SYSTEM PROTEIN ZNUA-RELATED"/>
    <property type="match status" value="1"/>
</dbReference>
<dbReference type="InterPro" id="IPR050492">
    <property type="entry name" value="Bact_metal-bind_prot9"/>
</dbReference>
<evidence type="ECO:0000313" key="3">
    <source>
        <dbReference type="Proteomes" id="UP001596501"/>
    </source>
</evidence>
<comment type="caution">
    <text evidence="2">The sequence shown here is derived from an EMBL/GenBank/DDBJ whole genome shotgun (WGS) entry which is preliminary data.</text>
</comment>
<dbReference type="Pfam" id="PF01297">
    <property type="entry name" value="ZnuA"/>
    <property type="match status" value="1"/>
</dbReference>
<evidence type="ECO:0000313" key="2">
    <source>
        <dbReference type="EMBL" id="MFC7408628.1"/>
    </source>
</evidence>
<evidence type="ECO:0000256" key="1">
    <source>
        <dbReference type="SAM" id="SignalP"/>
    </source>
</evidence>
<dbReference type="InterPro" id="IPR006127">
    <property type="entry name" value="ZnuA-like"/>
</dbReference>
<feature type="chain" id="PRO_5046281872" evidence="1">
    <location>
        <begin position="30"/>
        <end position="311"/>
    </location>
</feature>
<gene>
    <name evidence="2" type="ORF">ACFQPB_07120</name>
</gene>
<organism evidence="2 3">
    <name type="scientific">Hydrogenophaga atypica</name>
    <dbReference type="NCBI Taxonomy" id="249409"/>
    <lineage>
        <taxon>Bacteria</taxon>
        <taxon>Pseudomonadati</taxon>
        <taxon>Pseudomonadota</taxon>
        <taxon>Betaproteobacteria</taxon>
        <taxon>Burkholderiales</taxon>
        <taxon>Comamonadaceae</taxon>
        <taxon>Hydrogenophaga</taxon>
    </lineage>
</organism>
<dbReference type="PANTHER" id="PTHR42953:SF2">
    <property type="entry name" value="ADHESION PROTEIN"/>
    <property type="match status" value="1"/>
</dbReference>
<sequence>MPRTVSEARHLTRWLITCAWLACAGSAHALNVFACEPEWASLVKALAPQAQVVSATHQRQDPHHIEARPSLIAALRRADLAVCTGAELEAGWLPVLQQRAGNPMVLDRAGGMFFASDHVALIDARAPGGPFDGDVHAAGNPHFQVDPDRVLEVARGLAETLAQVDPTGARAYHQRAQAFERDWLAHVQRWRAQTSPLRGQRVIAQHSSFAYLWRWLGMVQSADLEPKPGLPPTPGHLNAVLKLAQRERPMAVVATRYQDARSARWLAAQLGNETMAIALPTTVDDAQDPQGLVRLFDDLFKQLLNANGGTR</sequence>
<dbReference type="Gene3D" id="3.40.50.1980">
    <property type="entry name" value="Nitrogenase molybdenum iron protein domain"/>
    <property type="match status" value="2"/>
</dbReference>
<dbReference type="EMBL" id="JBHTCA010000004">
    <property type="protein sequence ID" value="MFC7408628.1"/>
    <property type="molecule type" value="Genomic_DNA"/>
</dbReference>
<feature type="signal peptide" evidence="1">
    <location>
        <begin position="1"/>
        <end position="29"/>
    </location>
</feature>
<reference evidence="3" key="1">
    <citation type="journal article" date="2019" name="Int. J. Syst. Evol. Microbiol.">
        <title>The Global Catalogue of Microorganisms (GCM) 10K type strain sequencing project: providing services to taxonomists for standard genome sequencing and annotation.</title>
        <authorList>
            <consortium name="The Broad Institute Genomics Platform"/>
            <consortium name="The Broad Institute Genome Sequencing Center for Infectious Disease"/>
            <person name="Wu L."/>
            <person name="Ma J."/>
        </authorList>
    </citation>
    <scope>NUCLEOTIDE SEQUENCE [LARGE SCALE GENOMIC DNA]</scope>
    <source>
        <strain evidence="3">CGMCC 1.12371</strain>
    </source>
</reference>
<keyword evidence="3" id="KW-1185">Reference proteome</keyword>
<dbReference type="SUPFAM" id="SSF53807">
    <property type="entry name" value="Helical backbone' metal receptor"/>
    <property type="match status" value="1"/>
</dbReference>
<accession>A0ABW2QJD9</accession>
<dbReference type="RefSeq" id="WP_382221211.1">
    <property type="nucleotide sequence ID" value="NZ_JBHTCA010000004.1"/>
</dbReference>
<name>A0ABW2QJD9_9BURK</name>